<feature type="compositionally biased region" description="Basic and acidic residues" evidence="1">
    <location>
        <begin position="168"/>
        <end position="185"/>
    </location>
</feature>
<gene>
    <name evidence="2" type="ORF">SCHPADRAFT_896824</name>
</gene>
<feature type="compositionally biased region" description="Polar residues" evidence="1">
    <location>
        <begin position="90"/>
        <end position="99"/>
    </location>
</feature>
<reference evidence="2 3" key="1">
    <citation type="submission" date="2015-04" db="EMBL/GenBank/DDBJ databases">
        <title>Complete genome sequence of Schizopora paradoxa KUC8140, a cosmopolitan wood degrader in East Asia.</title>
        <authorList>
            <consortium name="DOE Joint Genome Institute"/>
            <person name="Min B."/>
            <person name="Park H."/>
            <person name="Jang Y."/>
            <person name="Kim J.-J."/>
            <person name="Kim K.H."/>
            <person name="Pangilinan J."/>
            <person name="Lipzen A."/>
            <person name="Riley R."/>
            <person name="Grigoriev I.V."/>
            <person name="Spatafora J.W."/>
            <person name="Choi I.-G."/>
        </authorList>
    </citation>
    <scope>NUCLEOTIDE SEQUENCE [LARGE SCALE GENOMIC DNA]</scope>
    <source>
        <strain evidence="2 3">KUC8140</strain>
    </source>
</reference>
<dbReference type="Proteomes" id="UP000053477">
    <property type="component" value="Unassembled WGS sequence"/>
</dbReference>
<sequence>MLLSVCTVTVDLMVMYEDSKGCYPPESFTGSSSCCVSGLEQQWVPGMDEDHGLLAAQGAVVKDILANGLTPVPCVCRVRHMTAPVPSLRAAQSQSSQTVPKKRCLLQDRAGVKKKQKTSHESNSGNQVRHLPQDKEEEKKKKKKAKSMSGDRDQSPQGYEDVLVPKVQKREQKKPRETIKADSTHTHTHTHTCTREH</sequence>
<evidence type="ECO:0000313" key="2">
    <source>
        <dbReference type="EMBL" id="KLO04708.1"/>
    </source>
</evidence>
<accession>A0A0H2R5F3</accession>
<dbReference type="EMBL" id="KQ086455">
    <property type="protein sequence ID" value="KLO04708.1"/>
    <property type="molecule type" value="Genomic_DNA"/>
</dbReference>
<feature type="compositionally biased region" description="Basic residues" evidence="1">
    <location>
        <begin position="186"/>
        <end position="197"/>
    </location>
</feature>
<proteinExistence type="predicted"/>
<dbReference type="AlphaFoldDB" id="A0A0H2R5F3"/>
<keyword evidence="3" id="KW-1185">Reference proteome</keyword>
<name>A0A0H2R5F3_9AGAM</name>
<evidence type="ECO:0000256" key="1">
    <source>
        <dbReference type="SAM" id="MobiDB-lite"/>
    </source>
</evidence>
<organism evidence="2 3">
    <name type="scientific">Schizopora paradoxa</name>
    <dbReference type="NCBI Taxonomy" id="27342"/>
    <lineage>
        <taxon>Eukaryota</taxon>
        <taxon>Fungi</taxon>
        <taxon>Dikarya</taxon>
        <taxon>Basidiomycota</taxon>
        <taxon>Agaricomycotina</taxon>
        <taxon>Agaricomycetes</taxon>
        <taxon>Hymenochaetales</taxon>
        <taxon>Schizoporaceae</taxon>
        <taxon>Schizopora</taxon>
    </lineage>
</organism>
<evidence type="ECO:0000313" key="3">
    <source>
        <dbReference type="Proteomes" id="UP000053477"/>
    </source>
</evidence>
<feature type="region of interest" description="Disordered" evidence="1">
    <location>
        <begin position="87"/>
        <end position="197"/>
    </location>
</feature>
<protein>
    <submittedName>
        <fullName evidence="2">Uncharacterized protein</fullName>
    </submittedName>
</protein>
<dbReference type="InParanoid" id="A0A0H2R5F3"/>